<dbReference type="STRING" id="390241.SAMN04488023_10589"/>
<dbReference type="Gene3D" id="3.40.640.10">
    <property type="entry name" value="Type I PLP-dependent aspartate aminotransferase-like (Major domain)"/>
    <property type="match status" value="1"/>
</dbReference>
<evidence type="ECO:0000313" key="6">
    <source>
        <dbReference type="EMBL" id="SER18352.1"/>
    </source>
</evidence>
<evidence type="ECO:0000256" key="5">
    <source>
        <dbReference type="RuleBase" id="RU004508"/>
    </source>
</evidence>
<evidence type="ECO:0000256" key="3">
    <source>
        <dbReference type="PIRSR" id="PIRSR000390-1"/>
    </source>
</evidence>
<dbReference type="Proteomes" id="UP000199572">
    <property type="component" value="Unassembled WGS sequence"/>
</dbReference>
<evidence type="ECO:0000256" key="4">
    <source>
        <dbReference type="PIRSR" id="PIRSR000390-2"/>
    </source>
</evidence>
<dbReference type="InterPro" id="IPR015421">
    <property type="entry name" value="PyrdxlP-dep_Trfase_major"/>
</dbReference>
<dbReference type="Pfam" id="PF01041">
    <property type="entry name" value="DegT_DnrJ_EryC1"/>
    <property type="match status" value="1"/>
</dbReference>
<proteinExistence type="inferred from homology"/>
<dbReference type="RefSeq" id="WP_090882307.1">
    <property type="nucleotide sequence ID" value="NZ_FOGG01000005.1"/>
</dbReference>
<gene>
    <name evidence="6" type="ORF">SAMN04488023_10589</name>
</gene>
<reference evidence="6 7" key="1">
    <citation type="submission" date="2016-10" db="EMBL/GenBank/DDBJ databases">
        <authorList>
            <person name="de Groot N.N."/>
        </authorList>
    </citation>
    <scope>NUCLEOTIDE SEQUENCE [LARGE SCALE GENOMIC DNA]</scope>
    <source>
        <strain evidence="6 7">DSM 18610</strain>
    </source>
</reference>
<dbReference type="AlphaFoldDB" id="A0A1H9M3R3"/>
<dbReference type="PANTHER" id="PTHR30244">
    <property type="entry name" value="TRANSAMINASE"/>
    <property type="match status" value="1"/>
</dbReference>
<accession>A0A1H9M3R3</accession>
<organism evidence="6 7">
    <name type="scientific">Pedobacter rhizosphaerae</name>
    <dbReference type="NCBI Taxonomy" id="390241"/>
    <lineage>
        <taxon>Bacteria</taxon>
        <taxon>Pseudomonadati</taxon>
        <taxon>Bacteroidota</taxon>
        <taxon>Sphingobacteriia</taxon>
        <taxon>Sphingobacteriales</taxon>
        <taxon>Sphingobacteriaceae</taxon>
        <taxon>Pedobacter</taxon>
    </lineage>
</organism>
<keyword evidence="1 4" id="KW-0663">Pyridoxal phosphate</keyword>
<dbReference type="InterPro" id="IPR000653">
    <property type="entry name" value="DegT/StrS_aminotransferase"/>
</dbReference>
<dbReference type="EMBL" id="FOGG01000005">
    <property type="protein sequence ID" value="SER18352.1"/>
    <property type="molecule type" value="Genomic_DNA"/>
</dbReference>
<evidence type="ECO:0000256" key="1">
    <source>
        <dbReference type="ARBA" id="ARBA00022898"/>
    </source>
</evidence>
<keyword evidence="7" id="KW-1185">Reference proteome</keyword>
<comment type="similarity">
    <text evidence="2 5">Belongs to the DegT/DnrJ/EryC1 family.</text>
</comment>
<dbReference type="GO" id="GO:0030170">
    <property type="term" value="F:pyridoxal phosphate binding"/>
    <property type="evidence" value="ECO:0007669"/>
    <property type="project" value="TreeGrafter"/>
</dbReference>
<dbReference type="OrthoDB" id="9810913at2"/>
<dbReference type="InterPro" id="IPR015424">
    <property type="entry name" value="PyrdxlP-dep_Trfase"/>
</dbReference>
<evidence type="ECO:0000256" key="2">
    <source>
        <dbReference type="ARBA" id="ARBA00037999"/>
    </source>
</evidence>
<dbReference type="PANTHER" id="PTHR30244:SF9">
    <property type="entry name" value="PROTEIN RV3402C"/>
    <property type="match status" value="1"/>
</dbReference>
<protein>
    <submittedName>
        <fullName evidence="6">dTDP-4-amino-4,6-dideoxygalactose transaminase</fullName>
    </submittedName>
</protein>
<dbReference type="CDD" id="cd00616">
    <property type="entry name" value="AHBA_syn"/>
    <property type="match status" value="1"/>
</dbReference>
<dbReference type="PIRSF" id="PIRSF000390">
    <property type="entry name" value="PLP_StrS"/>
    <property type="match status" value="1"/>
</dbReference>
<feature type="active site" description="Proton acceptor" evidence="3">
    <location>
        <position position="181"/>
    </location>
</feature>
<dbReference type="GO" id="GO:0000271">
    <property type="term" value="P:polysaccharide biosynthetic process"/>
    <property type="evidence" value="ECO:0007669"/>
    <property type="project" value="TreeGrafter"/>
</dbReference>
<evidence type="ECO:0000313" key="7">
    <source>
        <dbReference type="Proteomes" id="UP000199572"/>
    </source>
</evidence>
<dbReference type="SUPFAM" id="SSF53383">
    <property type="entry name" value="PLP-dependent transferases"/>
    <property type="match status" value="1"/>
</dbReference>
<dbReference type="GO" id="GO:0008483">
    <property type="term" value="F:transaminase activity"/>
    <property type="evidence" value="ECO:0007669"/>
    <property type="project" value="TreeGrafter"/>
</dbReference>
<feature type="modified residue" description="N6-(pyridoxal phosphate)lysine" evidence="4">
    <location>
        <position position="181"/>
    </location>
</feature>
<name>A0A1H9M3R3_9SPHI</name>
<sequence>MIPVTKPFLPKQAEFKSYVSSIWARQWLTNNGPLVNELELKLQQYLDLPHLLFVTNGTIALQLAMQALEIKGEVITTPFSFVATTSSIVWQSCKPVFVDIDQETLNIDPEKIEAAITPNTSAIMATHVFGNPCDIEAIDKIAKKHDLKVIYDAAHCFGTKYKGKSIFAYGDVSTTSFHATKLFHTIEGGAVFTQNPDVLKKMAFMRNFGYSGVDTFSELGTNAKNSEFHAAMGLCNLNYIDQILSKRKELSLHYMERLGKADAQFQVIENDTDFNYAYFPIIFKSEEIMLDVMKQLELVQVYCRRYFYPSLSALPYIDKISMPICDGIAKRIICLPLYHTLTAADQDLVVRIILRTQNYRKKQVVKLADYGTLVNGSNLGLVANGH</sequence>